<dbReference type="InterPro" id="IPR000182">
    <property type="entry name" value="GNAT_dom"/>
</dbReference>
<evidence type="ECO:0000259" key="1">
    <source>
        <dbReference type="PROSITE" id="PS51186"/>
    </source>
</evidence>
<dbReference type="AlphaFoldDB" id="A0A196S6K6"/>
<dbReference type="CDD" id="cd04301">
    <property type="entry name" value="NAT_SF"/>
    <property type="match status" value="1"/>
</dbReference>
<organism evidence="2 3">
    <name type="scientific">Blastocystis sp. subtype 1 (strain ATCC 50177 / NandII)</name>
    <dbReference type="NCBI Taxonomy" id="478820"/>
    <lineage>
        <taxon>Eukaryota</taxon>
        <taxon>Sar</taxon>
        <taxon>Stramenopiles</taxon>
        <taxon>Bigyra</taxon>
        <taxon>Opalozoa</taxon>
        <taxon>Opalinata</taxon>
        <taxon>Blastocystidae</taxon>
        <taxon>Blastocystis</taxon>
    </lineage>
</organism>
<protein>
    <submittedName>
        <fullName evidence="2">GCN5-related N-acetyltransferase</fullName>
    </submittedName>
</protein>
<proteinExistence type="predicted"/>
<keyword evidence="3" id="KW-1185">Reference proteome</keyword>
<dbReference type="Pfam" id="PF13508">
    <property type="entry name" value="Acetyltransf_7"/>
    <property type="match status" value="1"/>
</dbReference>
<reference evidence="2 3" key="1">
    <citation type="submission" date="2016-05" db="EMBL/GenBank/DDBJ databases">
        <title>Nuclear genome of Blastocystis sp. subtype 1 NandII.</title>
        <authorList>
            <person name="Gentekaki E."/>
            <person name="Curtis B."/>
            <person name="Stairs C."/>
            <person name="Eme L."/>
            <person name="Herman E."/>
            <person name="Klimes V."/>
            <person name="Arias M.C."/>
            <person name="Elias M."/>
            <person name="Hilliou F."/>
            <person name="Klute M."/>
            <person name="Malik S.-B."/>
            <person name="Pightling A."/>
            <person name="Rachubinski R."/>
            <person name="Salas D."/>
            <person name="Schlacht A."/>
            <person name="Suga H."/>
            <person name="Archibald J."/>
            <person name="Ball S.G."/>
            <person name="Clark G."/>
            <person name="Dacks J."/>
            <person name="Van Der Giezen M."/>
            <person name="Tsaousis A."/>
            <person name="Roger A."/>
        </authorList>
    </citation>
    <scope>NUCLEOTIDE SEQUENCE [LARGE SCALE GENOMIC DNA]</scope>
    <source>
        <strain evidence="3">ATCC 50177 / NandII</strain>
    </source>
</reference>
<evidence type="ECO:0000313" key="2">
    <source>
        <dbReference type="EMBL" id="OAO12006.1"/>
    </source>
</evidence>
<dbReference type="GO" id="GO:0016747">
    <property type="term" value="F:acyltransferase activity, transferring groups other than amino-acyl groups"/>
    <property type="evidence" value="ECO:0007669"/>
    <property type="project" value="InterPro"/>
</dbReference>
<name>A0A196S6K6_BLAHN</name>
<dbReference type="InterPro" id="IPR016181">
    <property type="entry name" value="Acyl_CoA_acyltransferase"/>
</dbReference>
<comment type="caution">
    <text evidence="2">The sequence shown here is derived from an EMBL/GenBank/DDBJ whole genome shotgun (WGS) entry which is preliminary data.</text>
</comment>
<keyword evidence="2" id="KW-0808">Transferase</keyword>
<dbReference type="EMBL" id="LXWW01000568">
    <property type="protein sequence ID" value="OAO12006.1"/>
    <property type="molecule type" value="Genomic_DNA"/>
</dbReference>
<dbReference type="Proteomes" id="UP000078348">
    <property type="component" value="Unassembled WGS sequence"/>
</dbReference>
<gene>
    <name evidence="2" type="ORF">AV274_6330</name>
</gene>
<accession>A0A196S6K6</accession>
<dbReference type="Gene3D" id="3.40.630.30">
    <property type="match status" value="1"/>
</dbReference>
<evidence type="ECO:0000313" key="3">
    <source>
        <dbReference type="Proteomes" id="UP000078348"/>
    </source>
</evidence>
<sequence>MAMEVQYRFATHDDIEPIRHLIIETLRVSSSMHYGKVGIRYDNHAKTIIDDQIAKQTRECFEDLITNYACICAFINEQIVGVGCVTDKELKRVFVLPQFQGQHIGSAIVRQLMALHAERYPSNCLELYATVDGKHMYERLGFSVFREFHDEATGDLYQMRLVH</sequence>
<dbReference type="PROSITE" id="PS51186">
    <property type="entry name" value="GNAT"/>
    <property type="match status" value="1"/>
</dbReference>
<feature type="domain" description="N-acetyltransferase" evidence="1">
    <location>
        <begin position="5"/>
        <end position="162"/>
    </location>
</feature>
<dbReference type="OrthoDB" id="9975416at2759"/>
<dbReference type="SUPFAM" id="SSF55729">
    <property type="entry name" value="Acyl-CoA N-acyltransferases (Nat)"/>
    <property type="match status" value="1"/>
</dbReference>